<dbReference type="RefSeq" id="WP_074745754.1">
    <property type="nucleotide sequence ID" value="NZ_FOCT01000005.1"/>
</dbReference>
<dbReference type="InterPro" id="IPR029028">
    <property type="entry name" value="Alpha/beta_knot_MTases"/>
</dbReference>
<gene>
    <name evidence="4" type="ORF">SAMN05216404_10598</name>
</gene>
<evidence type="ECO:0000313" key="5">
    <source>
        <dbReference type="Proteomes" id="UP000183898"/>
    </source>
</evidence>
<dbReference type="SUPFAM" id="SSF75217">
    <property type="entry name" value="alpha/beta knot"/>
    <property type="match status" value="1"/>
</dbReference>
<dbReference type="GO" id="GO:0008173">
    <property type="term" value="F:RNA methyltransferase activity"/>
    <property type="evidence" value="ECO:0007669"/>
    <property type="project" value="InterPro"/>
</dbReference>
<dbReference type="GO" id="GO:0006396">
    <property type="term" value="P:RNA processing"/>
    <property type="evidence" value="ECO:0007669"/>
    <property type="project" value="InterPro"/>
</dbReference>
<sequence>MKFITSRDNPTFKELVKLRESSRQRRIAGLTLLDGIHLVEAYFALGEAEKLVVSESGRENPEIKFLLEKVTKVTQVTKGGGPHREAKAIVLPDSLFREVSTVKTATGLMAVVPIPSPEAIPMQKRGQAESFCVLLEAIQDPGNVGSILRSAAAAGAGDVYLSNGCADAWSPKTLRAAMGAHFLVRIHERANLAEVARTFRGKVIASILGAKKSLYQMRLTGPVAFVFGNEGAGLSDELLRVAHERITIPMPGDAESLNAAAAAAVCFFERVRQTEAGSA</sequence>
<accession>A0A1H8HBZ3</accession>
<feature type="domain" description="tRNA/rRNA methyltransferase SpoU type" evidence="3">
    <location>
        <begin position="131"/>
        <end position="267"/>
    </location>
</feature>
<protein>
    <submittedName>
        <fullName evidence="4">RNA methyltransferase, TrmH family</fullName>
    </submittedName>
</protein>
<keyword evidence="1 4" id="KW-0489">Methyltransferase</keyword>
<reference evidence="4 5" key="1">
    <citation type="submission" date="2016-10" db="EMBL/GenBank/DDBJ databases">
        <authorList>
            <person name="de Groot N.N."/>
        </authorList>
    </citation>
    <scope>NUCLEOTIDE SEQUENCE [LARGE SCALE GENOMIC DNA]</scope>
    <source>
        <strain evidence="4 5">Nl18</strain>
    </source>
</reference>
<dbReference type="EMBL" id="FOCT01000005">
    <property type="protein sequence ID" value="SEN53791.1"/>
    <property type="molecule type" value="Genomic_DNA"/>
</dbReference>
<dbReference type="InterPro" id="IPR029026">
    <property type="entry name" value="tRNA_m1G_MTases_N"/>
</dbReference>
<dbReference type="InterPro" id="IPR029064">
    <property type="entry name" value="Ribosomal_eL30-like_sf"/>
</dbReference>
<organism evidence="4 5">
    <name type="scientific">Nitrosospira multiformis</name>
    <dbReference type="NCBI Taxonomy" id="1231"/>
    <lineage>
        <taxon>Bacteria</taxon>
        <taxon>Pseudomonadati</taxon>
        <taxon>Pseudomonadota</taxon>
        <taxon>Betaproteobacteria</taxon>
        <taxon>Nitrosomonadales</taxon>
        <taxon>Nitrosomonadaceae</taxon>
        <taxon>Nitrosospira</taxon>
    </lineage>
</organism>
<evidence type="ECO:0000259" key="3">
    <source>
        <dbReference type="Pfam" id="PF00588"/>
    </source>
</evidence>
<dbReference type="CDD" id="cd18095">
    <property type="entry name" value="SpoU-like_rRNA-MTase"/>
    <property type="match status" value="1"/>
</dbReference>
<dbReference type="Gene3D" id="3.30.1330.30">
    <property type="match status" value="1"/>
</dbReference>
<keyword evidence="2 4" id="KW-0808">Transferase</keyword>
<evidence type="ECO:0000313" key="4">
    <source>
        <dbReference type="EMBL" id="SEN53791.1"/>
    </source>
</evidence>
<dbReference type="InterPro" id="IPR001537">
    <property type="entry name" value="SpoU_MeTrfase"/>
</dbReference>
<evidence type="ECO:0000256" key="2">
    <source>
        <dbReference type="ARBA" id="ARBA00022679"/>
    </source>
</evidence>
<name>A0A1H8HBZ3_9PROT</name>
<dbReference type="AlphaFoldDB" id="A0A1H8HBZ3"/>
<evidence type="ECO:0000256" key="1">
    <source>
        <dbReference type="ARBA" id="ARBA00022603"/>
    </source>
</evidence>
<dbReference type="SUPFAM" id="SSF55315">
    <property type="entry name" value="L30e-like"/>
    <property type="match status" value="1"/>
</dbReference>
<dbReference type="GO" id="GO:0003723">
    <property type="term" value="F:RNA binding"/>
    <property type="evidence" value="ECO:0007669"/>
    <property type="project" value="InterPro"/>
</dbReference>
<dbReference type="Pfam" id="PF00588">
    <property type="entry name" value="SpoU_methylase"/>
    <property type="match status" value="1"/>
</dbReference>
<dbReference type="InterPro" id="IPR051259">
    <property type="entry name" value="rRNA_Methyltransferase"/>
</dbReference>
<proteinExistence type="predicted"/>
<dbReference type="Proteomes" id="UP000183898">
    <property type="component" value="Unassembled WGS sequence"/>
</dbReference>
<dbReference type="GO" id="GO:0032259">
    <property type="term" value="P:methylation"/>
    <property type="evidence" value="ECO:0007669"/>
    <property type="project" value="UniProtKB-KW"/>
</dbReference>
<dbReference type="PANTHER" id="PTHR43191">
    <property type="entry name" value="RRNA METHYLTRANSFERASE 3"/>
    <property type="match status" value="1"/>
</dbReference>
<dbReference type="Gene3D" id="3.40.1280.10">
    <property type="match status" value="1"/>
</dbReference>
<dbReference type="PANTHER" id="PTHR43191:SF2">
    <property type="entry name" value="RRNA METHYLTRANSFERASE 3, MITOCHONDRIAL"/>
    <property type="match status" value="1"/>
</dbReference>